<dbReference type="GO" id="GO:0005634">
    <property type="term" value="C:nucleus"/>
    <property type="evidence" value="ECO:0007669"/>
    <property type="project" value="UniProtKB-SubCell"/>
</dbReference>
<dbReference type="RefSeq" id="XP_018331764.2">
    <property type="nucleotide sequence ID" value="XM_018476262.2"/>
</dbReference>
<protein>
    <submittedName>
        <fullName evidence="9">JmjC domain-containing protein 5</fullName>
    </submittedName>
</protein>
<dbReference type="Gene3D" id="2.60.120.650">
    <property type="entry name" value="Cupin"/>
    <property type="match status" value="1"/>
</dbReference>
<dbReference type="Proteomes" id="UP000192223">
    <property type="component" value="Unplaced"/>
</dbReference>
<dbReference type="GO" id="GO:0051864">
    <property type="term" value="F:histone H3K36 demethylase activity"/>
    <property type="evidence" value="ECO:0007669"/>
    <property type="project" value="TreeGrafter"/>
</dbReference>
<evidence type="ECO:0000313" key="9">
    <source>
        <dbReference type="RefSeq" id="XP_018331764.2"/>
    </source>
</evidence>
<dbReference type="OrthoDB" id="47172at2759"/>
<reference evidence="9" key="1">
    <citation type="submission" date="2025-08" db="UniProtKB">
        <authorList>
            <consortium name="RefSeq"/>
        </authorList>
    </citation>
    <scope>IDENTIFICATION</scope>
    <source>
        <tissue evidence="9">Entire body</tissue>
    </source>
</reference>
<keyword evidence="6" id="KW-0539">Nucleus</keyword>
<sequence>MNTRNKFNMCAVLLELIKSKSELCLYSEEINTNVAQTFKQCLEECYKQNQDIDKNLEMKIESVIDFLYEELNTGHWSEVPLNIRRAYSSASFVKAIILLKYDKSGEGIKKALKCIDMGILLGAPLEYNQNLLIDSASQLMKLLNNSEECTGVCPEPSSQELEIPEPKRYKVDNSEKENYIYCEGVEIPTEDCPSLQHFNNKYFMSQVPVKIRGYMSHWPASSKWLDVNYLIQKAGNRTVPIEIGSQYVDEDWSQKLMTVGDFIKTYYSNDDSTGYLAQHNLFDQISELKEDICVPEYCCLSRNYEECSEPDINAWFGPKGTISPLHFDPKDNLLAQVYVIFIFIY</sequence>
<dbReference type="InParanoid" id="A0A1W4X6U1"/>
<dbReference type="Pfam" id="PF13621">
    <property type="entry name" value="Cupin_8"/>
    <property type="match status" value="1"/>
</dbReference>
<proteinExistence type="predicted"/>
<evidence type="ECO:0000256" key="4">
    <source>
        <dbReference type="ARBA" id="ARBA00023002"/>
    </source>
</evidence>
<dbReference type="InterPro" id="IPR041667">
    <property type="entry name" value="Cupin_8"/>
</dbReference>
<evidence type="ECO:0000256" key="2">
    <source>
        <dbReference type="ARBA" id="ARBA00004123"/>
    </source>
</evidence>
<accession>A0A1W4X6U1</accession>
<feature type="domain" description="Cupin-like" evidence="7">
    <location>
        <begin position="197"/>
        <end position="337"/>
    </location>
</feature>
<comment type="cofactor">
    <cofactor evidence="1">
        <name>Fe(2+)</name>
        <dbReference type="ChEBI" id="CHEBI:29033"/>
    </cofactor>
</comment>
<keyword evidence="8" id="KW-1185">Reference proteome</keyword>
<evidence type="ECO:0000256" key="3">
    <source>
        <dbReference type="ARBA" id="ARBA00022723"/>
    </source>
</evidence>
<dbReference type="GO" id="GO:0046872">
    <property type="term" value="F:metal ion binding"/>
    <property type="evidence" value="ECO:0007669"/>
    <property type="project" value="UniProtKB-KW"/>
</dbReference>
<keyword evidence="3" id="KW-0479">Metal-binding</keyword>
<keyword evidence="4" id="KW-0560">Oxidoreductase</keyword>
<dbReference type="CTD" id="38097"/>
<dbReference type="KEGG" id="apln:108741443"/>
<name>A0A1W4X6U1_AGRPL</name>
<feature type="non-terminal residue" evidence="9">
    <location>
        <position position="345"/>
    </location>
</feature>
<dbReference type="PANTHER" id="PTHR12461">
    <property type="entry name" value="HYPOXIA-INDUCIBLE FACTOR 1 ALPHA INHIBITOR-RELATED"/>
    <property type="match status" value="1"/>
</dbReference>
<dbReference type="STRING" id="224129.A0A1W4X6U1"/>
<dbReference type="SUPFAM" id="SSF51197">
    <property type="entry name" value="Clavaminate synthase-like"/>
    <property type="match status" value="1"/>
</dbReference>
<dbReference type="PANTHER" id="PTHR12461:SF106">
    <property type="entry name" value="BIFUNCTIONAL PEPTIDASE AND ARGINYL-HYDROXYLASE JMJD5"/>
    <property type="match status" value="1"/>
</dbReference>
<dbReference type="AlphaFoldDB" id="A0A1W4X6U1"/>
<dbReference type="GeneID" id="108741443"/>
<gene>
    <name evidence="9" type="primary">LOC108741443</name>
</gene>
<dbReference type="FunCoup" id="A0A1W4X6U1">
    <property type="interactions" value="649"/>
</dbReference>
<evidence type="ECO:0000259" key="7">
    <source>
        <dbReference type="Pfam" id="PF13621"/>
    </source>
</evidence>
<evidence type="ECO:0000256" key="1">
    <source>
        <dbReference type="ARBA" id="ARBA00001954"/>
    </source>
</evidence>
<organism evidence="8 9">
    <name type="scientific">Agrilus planipennis</name>
    <name type="common">Emerald ash borer</name>
    <name type="synonym">Agrilus marcopoli</name>
    <dbReference type="NCBI Taxonomy" id="224129"/>
    <lineage>
        <taxon>Eukaryota</taxon>
        <taxon>Metazoa</taxon>
        <taxon>Ecdysozoa</taxon>
        <taxon>Arthropoda</taxon>
        <taxon>Hexapoda</taxon>
        <taxon>Insecta</taxon>
        <taxon>Pterygota</taxon>
        <taxon>Neoptera</taxon>
        <taxon>Endopterygota</taxon>
        <taxon>Coleoptera</taxon>
        <taxon>Polyphaga</taxon>
        <taxon>Elateriformia</taxon>
        <taxon>Buprestoidea</taxon>
        <taxon>Buprestidae</taxon>
        <taxon>Agrilinae</taxon>
        <taxon>Agrilus</taxon>
    </lineage>
</organism>
<evidence type="ECO:0000256" key="5">
    <source>
        <dbReference type="ARBA" id="ARBA00023004"/>
    </source>
</evidence>
<comment type="subcellular location">
    <subcellularLocation>
        <location evidence="2">Nucleus</location>
    </subcellularLocation>
</comment>
<evidence type="ECO:0000313" key="8">
    <source>
        <dbReference type="Proteomes" id="UP000192223"/>
    </source>
</evidence>
<evidence type="ECO:0000256" key="6">
    <source>
        <dbReference type="ARBA" id="ARBA00023242"/>
    </source>
</evidence>
<keyword evidence="5" id="KW-0408">Iron</keyword>